<dbReference type="PANTHER" id="PTHR33307">
    <property type="entry name" value="ALPHA-RHAMNOSIDASE (EUROFUNG)"/>
    <property type="match status" value="1"/>
</dbReference>
<dbReference type="Gene3D" id="2.60.120.260">
    <property type="entry name" value="Galactose-binding domain-like"/>
    <property type="match status" value="2"/>
</dbReference>
<proteinExistence type="predicted"/>
<dbReference type="InterPro" id="IPR035396">
    <property type="entry name" value="Bac_rhamnosid6H"/>
</dbReference>
<dbReference type="EC" id="3.2.1.40" evidence="2"/>
<organism evidence="8 9">
    <name type="scientific">Halioxenophilus aromaticivorans</name>
    <dbReference type="NCBI Taxonomy" id="1306992"/>
    <lineage>
        <taxon>Bacteria</taxon>
        <taxon>Pseudomonadati</taxon>
        <taxon>Pseudomonadota</taxon>
        <taxon>Gammaproteobacteria</taxon>
        <taxon>Alteromonadales</taxon>
        <taxon>Alteromonadaceae</taxon>
        <taxon>Halioxenophilus</taxon>
    </lineage>
</organism>
<dbReference type="InterPro" id="IPR035398">
    <property type="entry name" value="Bac_rhamnosid_C"/>
</dbReference>
<evidence type="ECO:0000313" key="9">
    <source>
        <dbReference type="Proteomes" id="UP001409585"/>
    </source>
</evidence>
<dbReference type="Pfam" id="PF25788">
    <property type="entry name" value="Ig_Rha78A_N"/>
    <property type="match status" value="1"/>
</dbReference>
<evidence type="ECO:0000256" key="1">
    <source>
        <dbReference type="ARBA" id="ARBA00001445"/>
    </source>
</evidence>
<dbReference type="PIRSF" id="PIRSF010631">
    <property type="entry name" value="A-rhamnsds"/>
    <property type="match status" value="1"/>
</dbReference>
<evidence type="ECO:0000259" key="5">
    <source>
        <dbReference type="Pfam" id="PF08531"/>
    </source>
</evidence>
<dbReference type="GO" id="GO:0030596">
    <property type="term" value="F:alpha-L-rhamnosidase activity"/>
    <property type="evidence" value="ECO:0007669"/>
    <property type="project" value="UniProtKB-EC"/>
</dbReference>
<name>A0AAV3TZA6_9ALTE</name>
<dbReference type="InterPro" id="IPR013737">
    <property type="entry name" value="Bac_rhamnosid_N"/>
</dbReference>
<dbReference type="InterPro" id="IPR013783">
    <property type="entry name" value="Ig-like_fold"/>
</dbReference>
<comment type="caution">
    <text evidence="8">The sequence shown here is derived from an EMBL/GenBank/DDBJ whole genome shotgun (WGS) entry which is preliminary data.</text>
</comment>
<feature type="domain" description="Alpha-L-rhamnosidase concanavalin-like" evidence="4">
    <location>
        <begin position="606"/>
        <end position="713"/>
    </location>
</feature>
<dbReference type="Proteomes" id="UP001409585">
    <property type="component" value="Unassembled WGS sequence"/>
</dbReference>
<dbReference type="Pfam" id="PF08531">
    <property type="entry name" value="Bac_rhamnosid_N"/>
    <property type="match status" value="1"/>
</dbReference>
<dbReference type="Gene3D" id="2.60.420.10">
    <property type="entry name" value="Maltose phosphorylase, domain 3"/>
    <property type="match status" value="1"/>
</dbReference>
<comment type="catalytic activity">
    <reaction evidence="1">
        <text>Hydrolysis of terminal non-reducing alpha-L-rhamnose residues in alpha-L-rhamnosides.</text>
        <dbReference type="EC" id="3.2.1.40"/>
    </reaction>
</comment>
<feature type="domain" description="Alpha-L-rhamnosidase six-hairpin glycosidase" evidence="6">
    <location>
        <begin position="722"/>
        <end position="1085"/>
    </location>
</feature>
<accession>A0AAV3TZA6</accession>
<dbReference type="InterPro" id="IPR008928">
    <property type="entry name" value="6-hairpin_glycosidase_sf"/>
</dbReference>
<evidence type="ECO:0000313" key="8">
    <source>
        <dbReference type="EMBL" id="GAA4932535.1"/>
    </source>
</evidence>
<evidence type="ECO:0000256" key="2">
    <source>
        <dbReference type="ARBA" id="ARBA00012652"/>
    </source>
</evidence>
<feature type="domain" description="Bacterial alpha-L-rhamnosidase N-terminal" evidence="5">
    <location>
        <begin position="402"/>
        <end position="561"/>
    </location>
</feature>
<evidence type="ECO:0000259" key="7">
    <source>
        <dbReference type="Pfam" id="PF17390"/>
    </source>
</evidence>
<dbReference type="PROSITE" id="PS51257">
    <property type="entry name" value="PROKAR_LIPOPROTEIN"/>
    <property type="match status" value="1"/>
</dbReference>
<dbReference type="EMBL" id="BAABLX010000004">
    <property type="protein sequence ID" value="GAA4932535.1"/>
    <property type="molecule type" value="Genomic_DNA"/>
</dbReference>
<sequence length="1193" mass="131440">MKRLIATACLLFVGCAAEPNDGKLIGLRTNLEVQPVSIEEQSPSFSWQLQTASAEGQQSAYQVTVFDVEGTSIWDSGRVNTSQAANVAYSGPDLMPEQRYRWQVSSWLESGATALGESWFETGLMNPEQSAWEGAQWIGGSATDKVFNADYLSVYKVAVDLQLDEASQQAAFLLGGNDYRLQNANLNIRQVASKADDSFVAFELDVSGLQQADGQAQLHIYRVGYAAEDSLDKPLFSLPIPTSLVNASNQHSPHTIYIDCEFGLFNIHIDGRDQANNITPVDPSLSPYDTTGLNLNPAGRGNNYLSYPMLAEIGFWLKPAQSALFSKVEVRNFRAPSNVIFAAGADDSSAHQNIFAGQSDQLTVSDAGIKVSATDESVVILADPSRDGTPMLRHQFTLADKGIAQARLHATARGVYEMYINGQRVGSDYFAPGLTQYNKHHTYQTYDVTELLNAGDNVVGALLGEGWWSGNITYTGANWNYFGDQQSLLGKLVVTFADGSQQTITTQPESWQVFHDGPIRLGSFFQGEIYDARKESAVAGWSSPGYQNDQWHPAAVVPIQGTAFLGDPQQNRDNQLITSYQDMKLVAHPGNSPQIVETLQAKSVEEVRPGVFVYDMGQNMVGFPRIELGSAAGDGPVLLRYAEVRYPDLPEHAGLEGMIMMENFRAALVNDTYYPKGDNDVIQPRFTFHGYRFIEISGITEPLPIESVQGLVVSSVQQLSAHYETSNELVNKLWQNITWSMRGNFLSIPTDTPARNERMGWNGDLNVFAGTALYMADINAFIERHLWALRDIQAQSGRFADVAPVGGGFGGTLWGSAGVIVPWQNYLRYQDISLLQDHYPAMVSYIDFLQSKIDAETGVLIEGPLGDWLSPEGGKNDNTLLWEAYHVHLLAIMQQAAELLEQPEDQARFAQLYQQRKAFFNRTYVDATTGKTVSSVVQTGFGKPTSIDSSNAGKLVDTQASYAIPIAFNVFDESNLPRAQRHLAATVTRSKQDDAGTERPPYSLMTGFIGTASLSEALSLAGHDDLAYRLLQQTSYPSWLYSVVNGATTIWERLNSYTREQGFGGNNSMNSFNHYSFGAVGSWMMGRSLGIRRSEGKAGYQRFDLAPTPDPTGQMSWAQGHYDSPFGRIQSRWAVEEEGTRYQFTVPENTQATLYLPATAGATVTGPELDYQQSGARRMYRLAPGDYTFSVKQ</sequence>
<evidence type="ECO:0000259" key="4">
    <source>
        <dbReference type="Pfam" id="PF05592"/>
    </source>
</evidence>
<feature type="domain" description="Alpha-L-rhamnosidase C-terminal" evidence="7">
    <location>
        <begin position="1090"/>
        <end position="1166"/>
    </location>
</feature>
<dbReference type="Pfam" id="PF17390">
    <property type="entry name" value="Bac_rhamnosid_C"/>
    <property type="match status" value="1"/>
</dbReference>
<reference evidence="9" key="1">
    <citation type="journal article" date="2019" name="Int. J. Syst. Evol. Microbiol.">
        <title>The Global Catalogue of Microorganisms (GCM) 10K type strain sequencing project: providing services to taxonomists for standard genome sequencing and annotation.</title>
        <authorList>
            <consortium name="The Broad Institute Genomics Platform"/>
            <consortium name="The Broad Institute Genome Sequencing Center for Infectious Disease"/>
            <person name="Wu L."/>
            <person name="Ma J."/>
        </authorList>
    </citation>
    <scope>NUCLEOTIDE SEQUENCE [LARGE SCALE GENOMIC DNA]</scope>
    <source>
        <strain evidence="9">JCM 19134</strain>
    </source>
</reference>
<dbReference type="AlphaFoldDB" id="A0AAV3TZA6"/>
<dbReference type="Pfam" id="PF05592">
    <property type="entry name" value="Bac_rhamnosid"/>
    <property type="match status" value="1"/>
</dbReference>
<dbReference type="InterPro" id="IPR012341">
    <property type="entry name" value="6hp_glycosidase-like_sf"/>
</dbReference>
<dbReference type="InterPro" id="IPR016007">
    <property type="entry name" value="Alpha_rhamnosid"/>
</dbReference>
<keyword evidence="3" id="KW-0378">Hydrolase</keyword>
<dbReference type="Pfam" id="PF17389">
    <property type="entry name" value="Bac_rhamnosid6H"/>
    <property type="match status" value="1"/>
</dbReference>
<protein>
    <recommendedName>
        <fullName evidence="2">alpha-L-rhamnosidase</fullName>
        <ecNumber evidence="2">3.2.1.40</ecNumber>
    </recommendedName>
</protein>
<dbReference type="Gene3D" id="1.50.10.10">
    <property type="match status" value="1"/>
</dbReference>
<keyword evidence="9" id="KW-1185">Reference proteome</keyword>
<dbReference type="PANTHER" id="PTHR33307:SF6">
    <property type="entry name" value="ALPHA-RHAMNOSIDASE (EUROFUNG)-RELATED"/>
    <property type="match status" value="1"/>
</dbReference>
<dbReference type="SUPFAM" id="SSF48208">
    <property type="entry name" value="Six-hairpin glycosidases"/>
    <property type="match status" value="1"/>
</dbReference>
<dbReference type="RefSeq" id="WP_345416935.1">
    <property type="nucleotide sequence ID" value="NZ_AP031496.1"/>
</dbReference>
<evidence type="ECO:0000259" key="6">
    <source>
        <dbReference type="Pfam" id="PF17389"/>
    </source>
</evidence>
<dbReference type="GO" id="GO:0005975">
    <property type="term" value="P:carbohydrate metabolic process"/>
    <property type="evidence" value="ECO:0007669"/>
    <property type="project" value="InterPro"/>
</dbReference>
<dbReference type="Gene3D" id="2.60.40.10">
    <property type="entry name" value="Immunoglobulins"/>
    <property type="match status" value="1"/>
</dbReference>
<evidence type="ECO:0000256" key="3">
    <source>
        <dbReference type="ARBA" id="ARBA00022801"/>
    </source>
</evidence>
<dbReference type="InterPro" id="IPR008902">
    <property type="entry name" value="Rhamnosid_concanavalin"/>
</dbReference>
<gene>
    <name evidence="8" type="ORF">GCM10025791_06390</name>
</gene>